<dbReference type="PANTHER" id="PTHR45618">
    <property type="entry name" value="MITOCHONDRIAL DICARBOXYLATE CARRIER-RELATED"/>
    <property type="match status" value="1"/>
</dbReference>
<dbReference type="SUPFAM" id="SSF103506">
    <property type="entry name" value="Mitochondrial carrier"/>
    <property type="match status" value="1"/>
</dbReference>
<evidence type="ECO:0000256" key="7">
    <source>
        <dbReference type="ARBA" id="ARBA00023136"/>
    </source>
</evidence>
<organism evidence="10 11">
    <name type="scientific">Malassezia cuniculi</name>
    <dbReference type="NCBI Taxonomy" id="948313"/>
    <lineage>
        <taxon>Eukaryota</taxon>
        <taxon>Fungi</taxon>
        <taxon>Dikarya</taxon>
        <taxon>Basidiomycota</taxon>
        <taxon>Ustilaginomycotina</taxon>
        <taxon>Malasseziomycetes</taxon>
        <taxon>Malasseziales</taxon>
        <taxon>Malasseziaceae</taxon>
        <taxon>Malassezia</taxon>
    </lineage>
</organism>
<evidence type="ECO:0000256" key="8">
    <source>
        <dbReference type="PROSITE-ProRule" id="PRU00282"/>
    </source>
</evidence>
<accession>A0AAF0EZJ7</accession>
<evidence type="ECO:0000256" key="1">
    <source>
        <dbReference type="ARBA" id="ARBA00004141"/>
    </source>
</evidence>
<dbReference type="Pfam" id="PF00153">
    <property type="entry name" value="Mito_carr"/>
    <property type="match status" value="1"/>
</dbReference>
<keyword evidence="7 8" id="KW-0472">Membrane</keyword>
<sequence length="491" mass="52675">MEPRAESHPLRPYYTQRDEPTFVVPAPTLTANPPSGTGGESVSLALPPHGQTNRYISEGDAALAMSSERTTPGMVLRALAISGALQYTSTCLAMPFEVGKLLLQVQWVPRDEVWTELNGAGSVDAADSMNDAEGIASGEYFNEGGADGADGADGASSGAPLRVDSSGYVVGDSVGDAGARPEYVVPVVVKGGVWEMIKAVGRGKEGWLGLWKGTLTTFCLDVSTSVIQPVLTTFFSLFMPRALYPVPIAYSPQPIQTLGLLLASHSITGVLVSPLDLVRTRLIAQSTLPVHRKYTGPLDAFRKILSEEGGWRTTYLHPQLLIPTLLDCILRPLLSLSSPLIIENVLRVDPSTGPITYALAELLFSTLALGITIPIETVRRRLQLQYHSPLRKRTLSVPPSAPSVTTKGLRTCVETRPVPYSGVMEALYRIVTEETGGVPPNKQASRSPSALLGGFMSLYRGFGMSFSANLLVFVLTLVTGERDPTPGWTEI</sequence>
<dbReference type="Proteomes" id="UP001219933">
    <property type="component" value="Chromosome 3"/>
</dbReference>
<evidence type="ECO:0000256" key="3">
    <source>
        <dbReference type="ARBA" id="ARBA00022448"/>
    </source>
</evidence>
<keyword evidence="5" id="KW-0677">Repeat</keyword>
<dbReference type="InterPro" id="IPR050391">
    <property type="entry name" value="Mito_Metabolite_Transporter"/>
</dbReference>
<dbReference type="AlphaFoldDB" id="A0AAF0EZJ7"/>
<dbReference type="Gene3D" id="1.50.40.10">
    <property type="entry name" value="Mitochondrial carrier domain"/>
    <property type="match status" value="1"/>
</dbReference>
<keyword evidence="4 8" id="KW-0812">Transmembrane</keyword>
<comment type="similarity">
    <text evidence="2 9">Belongs to the mitochondrial carrier (TC 2.A.29) family.</text>
</comment>
<dbReference type="InterPro" id="IPR018108">
    <property type="entry name" value="MCP_transmembrane"/>
</dbReference>
<evidence type="ECO:0000256" key="9">
    <source>
        <dbReference type="RuleBase" id="RU000488"/>
    </source>
</evidence>
<keyword evidence="6" id="KW-1133">Transmembrane helix</keyword>
<dbReference type="InterPro" id="IPR023395">
    <property type="entry name" value="MCP_dom_sf"/>
</dbReference>
<evidence type="ECO:0000313" key="11">
    <source>
        <dbReference type="Proteomes" id="UP001219933"/>
    </source>
</evidence>
<name>A0AAF0EZJ7_9BASI</name>
<reference evidence="10" key="1">
    <citation type="submission" date="2023-03" db="EMBL/GenBank/DDBJ databases">
        <title>Mating type loci evolution in Malassezia.</title>
        <authorList>
            <person name="Coelho M.A."/>
        </authorList>
    </citation>
    <scope>NUCLEOTIDE SEQUENCE</scope>
    <source>
        <strain evidence="10">CBS 11721</strain>
    </source>
</reference>
<feature type="repeat" description="Solcar" evidence="8">
    <location>
        <begin position="252"/>
        <end position="341"/>
    </location>
</feature>
<evidence type="ECO:0000256" key="2">
    <source>
        <dbReference type="ARBA" id="ARBA00006375"/>
    </source>
</evidence>
<evidence type="ECO:0000256" key="4">
    <source>
        <dbReference type="ARBA" id="ARBA00022692"/>
    </source>
</evidence>
<keyword evidence="11" id="KW-1185">Reference proteome</keyword>
<dbReference type="PROSITE" id="PS50920">
    <property type="entry name" value="SOLCAR"/>
    <property type="match status" value="1"/>
</dbReference>
<evidence type="ECO:0000256" key="5">
    <source>
        <dbReference type="ARBA" id="ARBA00022737"/>
    </source>
</evidence>
<gene>
    <name evidence="10" type="ORF">MCUN1_002460</name>
</gene>
<comment type="subcellular location">
    <subcellularLocation>
        <location evidence="1">Membrane</location>
        <topology evidence="1">Multi-pass membrane protein</topology>
    </subcellularLocation>
</comment>
<proteinExistence type="inferred from homology"/>
<evidence type="ECO:0008006" key="12">
    <source>
        <dbReference type="Google" id="ProtNLM"/>
    </source>
</evidence>
<evidence type="ECO:0000256" key="6">
    <source>
        <dbReference type="ARBA" id="ARBA00022989"/>
    </source>
</evidence>
<dbReference type="GO" id="GO:0016020">
    <property type="term" value="C:membrane"/>
    <property type="evidence" value="ECO:0007669"/>
    <property type="project" value="UniProtKB-SubCell"/>
</dbReference>
<evidence type="ECO:0000313" key="10">
    <source>
        <dbReference type="EMBL" id="WFD35602.1"/>
    </source>
</evidence>
<keyword evidence="3 9" id="KW-0813">Transport</keyword>
<dbReference type="EMBL" id="CP119879">
    <property type="protein sequence ID" value="WFD35602.1"/>
    <property type="molecule type" value="Genomic_DNA"/>
</dbReference>
<protein>
    <recommendedName>
        <fullName evidence="12">Mitochondrial carrier</fullName>
    </recommendedName>
</protein>